<keyword evidence="1" id="KW-0472">Membrane</keyword>
<dbReference type="EMBL" id="BAABJK010000009">
    <property type="protein sequence ID" value="GAA4976273.1"/>
    <property type="molecule type" value="Genomic_DNA"/>
</dbReference>
<protein>
    <submittedName>
        <fullName evidence="2">Uncharacterized protein</fullName>
    </submittedName>
</protein>
<feature type="transmembrane region" description="Helical" evidence="1">
    <location>
        <begin position="6"/>
        <end position="25"/>
    </location>
</feature>
<keyword evidence="1" id="KW-1133">Transmembrane helix</keyword>
<gene>
    <name evidence="2" type="ORF">GCM10023315_28910</name>
</gene>
<name>A0ABP9HRH1_9FLAO</name>
<sequence>MKSVYLISLFASGILIIVSIILSIIRQSKKQSIELDKTQIAELTINSQIGAEKITKKSEIEYAGNEIKTNLHSKIYEVDKTTIFELLNSGINLKIITRTKKSNGFDLSPKELIRDLMSMLWASS</sequence>
<organism evidence="2 3">
    <name type="scientific">Algibacter aquimarinus</name>
    <dbReference type="NCBI Taxonomy" id="1136748"/>
    <lineage>
        <taxon>Bacteria</taxon>
        <taxon>Pseudomonadati</taxon>
        <taxon>Bacteroidota</taxon>
        <taxon>Flavobacteriia</taxon>
        <taxon>Flavobacteriales</taxon>
        <taxon>Flavobacteriaceae</taxon>
        <taxon>Algibacter</taxon>
    </lineage>
</organism>
<reference evidence="3" key="1">
    <citation type="journal article" date="2019" name="Int. J. Syst. Evol. Microbiol.">
        <title>The Global Catalogue of Microorganisms (GCM) 10K type strain sequencing project: providing services to taxonomists for standard genome sequencing and annotation.</title>
        <authorList>
            <consortium name="The Broad Institute Genomics Platform"/>
            <consortium name="The Broad Institute Genome Sequencing Center for Infectious Disease"/>
            <person name="Wu L."/>
            <person name="Ma J."/>
        </authorList>
    </citation>
    <scope>NUCLEOTIDE SEQUENCE [LARGE SCALE GENOMIC DNA]</scope>
    <source>
        <strain evidence="3">JCM 18287</strain>
    </source>
</reference>
<evidence type="ECO:0000313" key="2">
    <source>
        <dbReference type="EMBL" id="GAA4976273.1"/>
    </source>
</evidence>
<evidence type="ECO:0000256" key="1">
    <source>
        <dbReference type="SAM" id="Phobius"/>
    </source>
</evidence>
<dbReference type="RefSeq" id="WP_345170155.1">
    <property type="nucleotide sequence ID" value="NZ_BAABJK010000009.1"/>
</dbReference>
<keyword evidence="1" id="KW-0812">Transmembrane</keyword>
<dbReference type="Proteomes" id="UP001501692">
    <property type="component" value="Unassembled WGS sequence"/>
</dbReference>
<comment type="caution">
    <text evidence="2">The sequence shown here is derived from an EMBL/GenBank/DDBJ whole genome shotgun (WGS) entry which is preliminary data.</text>
</comment>
<proteinExistence type="predicted"/>
<keyword evidence="3" id="KW-1185">Reference proteome</keyword>
<evidence type="ECO:0000313" key="3">
    <source>
        <dbReference type="Proteomes" id="UP001501692"/>
    </source>
</evidence>
<accession>A0ABP9HRH1</accession>